<dbReference type="RefSeq" id="XP_043037994.1">
    <property type="nucleotide sequence ID" value="XM_043184281.1"/>
</dbReference>
<dbReference type="InterPro" id="IPR011600">
    <property type="entry name" value="Pept_C14_caspase"/>
</dbReference>
<protein>
    <recommendedName>
        <fullName evidence="1">Peptidase C14 caspase domain-containing protein</fullName>
    </recommendedName>
</protein>
<dbReference type="AlphaFoldDB" id="A0A9P7VR91"/>
<dbReference type="GO" id="GO:0006508">
    <property type="term" value="P:proteolysis"/>
    <property type="evidence" value="ECO:0007669"/>
    <property type="project" value="InterPro"/>
</dbReference>
<dbReference type="Proteomes" id="UP000812287">
    <property type="component" value="Unassembled WGS sequence"/>
</dbReference>
<proteinExistence type="predicted"/>
<evidence type="ECO:0000313" key="2">
    <source>
        <dbReference type="EMBL" id="KAG7444494.1"/>
    </source>
</evidence>
<evidence type="ECO:0000259" key="1">
    <source>
        <dbReference type="Pfam" id="PF00656"/>
    </source>
</evidence>
<evidence type="ECO:0000313" key="3">
    <source>
        <dbReference type="Proteomes" id="UP000812287"/>
    </source>
</evidence>
<dbReference type="EMBL" id="MU250540">
    <property type="protein sequence ID" value="KAG7444494.1"/>
    <property type="molecule type" value="Genomic_DNA"/>
</dbReference>
<feature type="domain" description="Peptidase C14 caspase" evidence="1">
    <location>
        <begin position="109"/>
        <end position="346"/>
    </location>
</feature>
<name>A0A9P7VR91_9AGAR</name>
<dbReference type="Gene3D" id="3.40.50.1460">
    <property type="match status" value="1"/>
</dbReference>
<dbReference type="GeneID" id="66106578"/>
<dbReference type="OrthoDB" id="2856606at2759"/>
<organism evidence="2 3">
    <name type="scientific">Guyanagaster necrorhizus</name>
    <dbReference type="NCBI Taxonomy" id="856835"/>
    <lineage>
        <taxon>Eukaryota</taxon>
        <taxon>Fungi</taxon>
        <taxon>Dikarya</taxon>
        <taxon>Basidiomycota</taxon>
        <taxon>Agaricomycotina</taxon>
        <taxon>Agaricomycetes</taxon>
        <taxon>Agaricomycetidae</taxon>
        <taxon>Agaricales</taxon>
        <taxon>Marasmiineae</taxon>
        <taxon>Physalacriaceae</taxon>
        <taxon>Guyanagaster</taxon>
    </lineage>
</organism>
<reference evidence="2" key="1">
    <citation type="submission" date="2020-11" db="EMBL/GenBank/DDBJ databases">
        <title>Adaptations for nitrogen fixation in a non-lichenized fungal sporocarp promotes dispersal by wood-feeding termites.</title>
        <authorList>
            <consortium name="DOE Joint Genome Institute"/>
            <person name="Koch R.A."/>
            <person name="Yoon G."/>
            <person name="Arayal U."/>
            <person name="Lail K."/>
            <person name="Amirebrahimi M."/>
            <person name="Labutti K."/>
            <person name="Lipzen A."/>
            <person name="Riley R."/>
            <person name="Barry K."/>
            <person name="Henrissat B."/>
            <person name="Grigoriev I.V."/>
            <person name="Herr J.R."/>
            <person name="Aime M.C."/>
        </authorList>
    </citation>
    <scope>NUCLEOTIDE SEQUENCE</scope>
    <source>
        <strain evidence="2">MCA 3950</strain>
    </source>
</reference>
<sequence length="373" mass="41583">MKKSLTKYMIETATSMTAIPSLTTLWTIHPYGFNGYHAEEIPLEILLERLEAEEVDALAKECARSQALQMEEDVKILCSKIARIENGTLRSELTAFAKAPHDLDGCRFWAVLIGIDGYSTNPLRGCVSDALEMNDYLMISAFPKIASSYFSVPLASTATTVFPSNTPTLIARTSSKDDNIIIYFAGHGSCYDYPDCPYPTSYKSLCPIHRGDVESSDISKCTPDVSNREINAILRQVCVEKGHHITFIQDASNGEIIRDQTSEMRNVGSLHSGYFVRMLGAADDTVRRLPIFHETPSIWVPHRKEDSTSHVVLAAAETGKYTYEREVGHTGFRDIFTHSLVCALRSALGHLRWELVVLRGQTSALYSTRRSDT</sequence>
<accession>A0A9P7VR91</accession>
<keyword evidence="3" id="KW-1185">Reference proteome</keyword>
<dbReference type="GO" id="GO:0004197">
    <property type="term" value="F:cysteine-type endopeptidase activity"/>
    <property type="evidence" value="ECO:0007669"/>
    <property type="project" value="InterPro"/>
</dbReference>
<comment type="caution">
    <text evidence="2">The sequence shown here is derived from an EMBL/GenBank/DDBJ whole genome shotgun (WGS) entry which is preliminary data.</text>
</comment>
<dbReference type="Pfam" id="PF00656">
    <property type="entry name" value="Peptidase_C14"/>
    <property type="match status" value="1"/>
</dbReference>
<gene>
    <name evidence="2" type="ORF">BT62DRAFT_921280</name>
</gene>